<accession>A0A1I7H6K3</accession>
<dbReference type="InterPro" id="IPR046114">
    <property type="entry name" value="DUF6051"/>
</dbReference>
<gene>
    <name evidence="1" type="ORF">SAMN05216480_107134</name>
</gene>
<keyword evidence="2" id="KW-1185">Reference proteome</keyword>
<dbReference type="AlphaFoldDB" id="A0A1I7H6K3"/>
<dbReference type="Proteomes" id="UP000199138">
    <property type="component" value="Unassembled WGS sequence"/>
</dbReference>
<dbReference type="STRING" id="1224947.SAMN05216480_107134"/>
<dbReference type="EMBL" id="FPBK01000007">
    <property type="protein sequence ID" value="SFU56340.1"/>
    <property type="molecule type" value="Genomic_DNA"/>
</dbReference>
<proteinExistence type="predicted"/>
<protein>
    <recommendedName>
        <fullName evidence="3">Alpha/beta hydrolase</fullName>
    </recommendedName>
</protein>
<evidence type="ECO:0000313" key="2">
    <source>
        <dbReference type="Proteomes" id="UP000199138"/>
    </source>
</evidence>
<evidence type="ECO:0008006" key="3">
    <source>
        <dbReference type="Google" id="ProtNLM"/>
    </source>
</evidence>
<organism evidence="1 2">
    <name type="scientific">Pustulibacterium marinum</name>
    <dbReference type="NCBI Taxonomy" id="1224947"/>
    <lineage>
        <taxon>Bacteria</taxon>
        <taxon>Pseudomonadati</taxon>
        <taxon>Bacteroidota</taxon>
        <taxon>Flavobacteriia</taxon>
        <taxon>Flavobacteriales</taxon>
        <taxon>Flavobacteriaceae</taxon>
        <taxon>Pustulibacterium</taxon>
    </lineage>
</organism>
<dbReference type="Pfam" id="PF19519">
    <property type="entry name" value="DUF6051"/>
    <property type="match status" value="1"/>
</dbReference>
<evidence type="ECO:0000313" key="1">
    <source>
        <dbReference type="EMBL" id="SFU56340.1"/>
    </source>
</evidence>
<name>A0A1I7H6K3_9FLAO</name>
<reference evidence="1 2" key="1">
    <citation type="submission" date="2016-10" db="EMBL/GenBank/DDBJ databases">
        <authorList>
            <person name="de Groot N.N."/>
        </authorList>
    </citation>
    <scope>NUCLEOTIDE SEQUENCE [LARGE SCALE GENOMIC DNA]</scope>
    <source>
        <strain evidence="1 2">CGMCC 1.12333</strain>
    </source>
</reference>
<sequence length="383" mass="44777">MNTVIHEFGFESIAYTILPGAMSYYCEEHLSNFSGSKTITDIAANYDHVHQEDIDILENRFFKYQIILPKEQTKASKVILLFHGLNEKDWDKYYPWAEAMATGTGSAVVLFPIAFHMQRTPEYWSNKRAMYQLSAIRKSNHPLLVHSTLSNVAISMRLHAMPQRFIWSGLQTYFDVIQWITQCKKGEHPLIAKDFTFDIFAFSIGGFLAQILKLANHRNFFDRSKVCLFCSGPTLNRLSPVSKFILDSEANIALYSFLIEHLDKVMENDKRLHHYIHEDHKEGKVFYAMLEYQKLRTFREDLLKKYASQFYAITLKKDQVIPSFEVINTLQGAFRDIPIIVEELDFNRAYIHENPFPSDLLNNTQIQEDMNTVFQKFCHFYNT</sequence>
<dbReference type="OrthoDB" id="5521540at2"/>